<reference evidence="1" key="1">
    <citation type="journal article" date="2020" name="Nature">
        <title>Giant virus diversity and host interactions through global metagenomics.</title>
        <authorList>
            <person name="Schulz F."/>
            <person name="Roux S."/>
            <person name="Paez-Espino D."/>
            <person name="Jungbluth S."/>
            <person name="Walsh D.A."/>
            <person name="Denef V.J."/>
            <person name="McMahon K.D."/>
            <person name="Konstantinidis K.T."/>
            <person name="Eloe-Fadrosh E.A."/>
            <person name="Kyrpides N.C."/>
            <person name="Woyke T."/>
        </authorList>
    </citation>
    <scope>NUCLEOTIDE SEQUENCE</scope>
    <source>
        <strain evidence="1">GVMAG-M-3300017989-17</strain>
    </source>
</reference>
<proteinExistence type="predicted"/>
<sequence length="64" mass="7721">MNGFSHQTLNHFVNMQHSVLKCAALRQPSEDFQQHVRECEQAQFELMQKWVRRYQDAKETSIKR</sequence>
<evidence type="ECO:0000313" key="1">
    <source>
        <dbReference type="EMBL" id="QHS93511.1"/>
    </source>
</evidence>
<organism evidence="1">
    <name type="scientific">viral metagenome</name>
    <dbReference type="NCBI Taxonomy" id="1070528"/>
    <lineage>
        <taxon>unclassified sequences</taxon>
        <taxon>metagenomes</taxon>
        <taxon>organismal metagenomes</taxon>
    </lineage>
</organism>
<dbReference type="AlphaFoldDB" id="A0A6C0BP13"/>
<accession>A0A6C0BP13</accession>
<name>A0A6C0BP13_9ZZZZ</name>
<protein>
    <submittedName>
        <fullName evidence="1">Uncharacterized protein</fullName>
    </submittedName>
</protein>
<dbReference type="EMBL" id="MN739206">
    <property type="protein sequence ID" value="QHS93511.1"/>
    <property type="molecule type" value="Genomic_DNA"/>
</dbReference>